<proteinExistence type="predicted"/>
<feature type="domain" description="N-acetyltransferase" evidence="1">
    <location>
        <begin position="8"/>
        <end position="133"/>
    </location>
</feature>
<dbReference type="Pfam" id="PF13302">
    <property type="entry name" value="Acetyltransf_3"/>
    <property type="match status" value="1"/>
</dbReference>
<dbReference type="RefSeq" id="WP_183321660.1">
    <property type="nucleotide sequence ID" value="NZ_JACHVQ010000002.1"/>
</dbReference>
<protein>
    <recommendedName>
        <fullName evidence="1">N-acetyltransferase domain-containing protein</fullName>
    </recommendedName>
</protein>
<dbReference type="InterPro" id="IPR016181">
    <property type="entry name" value="Acyl_CoA_acyltransferase"/>
</dbReference>
<dbReference type="AlphaFoldDB" id="A0A839NBI4"/>
<comment type="caution">
    <text evidence="2">The sequence shown here is derived from an EMBL/GenBank/DDBJ whole genome shotgun (WGS) entry which is preliminary data.</text>
</comment>
<evidence type="ECO:0000313" key="2">
    <source>
        <dbReference type="EMBL" id="MBB2893334.1"/>
    </source>
</evidence>
<sequence>MNPRSIKLVVRHYRSTDIPIRARLLRDAAFEANLNGWGSRSSADAIRAREEHTITDGQWTKRVYTVTKGDGVVVGFCWITSLDVVAAHCELSFAILPEYRGAYGLLVHTAASWYVWNELGMAAVTHQVLGHNSMFVRRSQLNRYATLVSRNDDNTAGQDRDAFYWTEDRKQFLDAFECAEQRWSQLKDRLRTKVEVAS</sequence>
<dbReference type="InterPro" id="IPR000182">
    <property type="entry name" value="GNAT_dom"/>
</dbReference>
<dbReference type="EMBL" id="JACHVQ010000002">
    <property type="protein sequence ID" value="MBB2893334.1"/>
    <property type="molecule type" value="Genomic_DNA"/>
</dbReference>
<reference evidence="2 3" key="1">
    <citation type="submission" date="2020-08" db="EMBL/GenBank/DDBJ databases">
        <title>Sequencing the genomes of 1000 actinobacteria strains.</title>
        <authorList>
            <person name="Klenk H.-P."/>
        </authorList>
    </citation>
    <scope>NUCLEOTIDE SEQUENCE [LARGE SCALE GENOMIC DNA]</scope>
    <source>
        <strain evidence="2 3">DSM 105369</strain>
    </source>
</reference>
<gene>
    <name evidence="2" type="ORF">FHU39_003352</name>
</gene>
<evidence type="ECO:0000259" key="1">
    <source>
        <dbReference type="Pfam" id="PF13302"/>
    </source>
</evidence>
<name>A0A839NBI4_9MICO</name>
<dbReference type="Proteomes" id="UP000559182">
    <property type="component" value="Unassembled WGS sequence"/>
</dbReference>
<keyword evidence="3" id="KW-1185">Reference proteome</keyword>
<dbReference type="GO" id="GO:0016747">
    <property type="term" value="F:acyltransferase activity, transferring groups other than amino-acyl groups"/>
    <property type="evidence" value="ECO:0007669"/>
    <property type="project" value="InterPro"/>
</dbReference>
<evidence type="ECO:0000313" key="3">
    <source>
        <dbReference type="Proteomes" id="UP000559182"/>
    </source>
</evidence>
<organism evidence="2 3">
    <name type="scientific">Flexivirga oryzae</name>
    <dbReference type="NCBI Taxonomy" id="1794944"/>
    <lineage>
        <taxon>Bacteria</taxon>
        <taxon>Bacillati</taxon>
        <taxon>Actinomycetota</taxon>
        <taxon>Actinomycetes</taxon>
        <taxon>Micrococcales</taxon>
        <taxon>Dermacoccaceae</taxon>
        <taxon>Flexivirga</taxon>
    </lineage>
</organism>
<accession>A0A839NBI4</accession>
<dbReference type="SUPFAM" id="SSF55729">
    <property type="entry name" value="Acyl-CoA N-acyltransferases (Nat)"/>
    <property type="match status" value="1"/>
</dbReference>
<dbReference type="Gene3D" id="3.40.630.30">
    <property type="match status" value="1"/>
</dbReference>